<evidence type="ECO:0000256" key="3">
    <source>
        <dbReference type="ARBA" id="ARBA00022729"/>
    </source>
</evidence>
<dbReference type="CDD" id="cd00995">
    <property type="entry name" value="PBP2_NikA_DppA_OppA_like"/>
    <property type="match status" value="1"/>
</dbReference>
<dbReference type="RefSeq" id="WP_148137307.1">
    <property type="nucleotide sequence ID" value="NZ_CP017634.1"/>
</dbReference>
<dbReference type="Pfam" id="PF00496">
    <property type="entry name" value="SBP_bac_5"/>
    <property type="match status" value="1"/>
</dbReference>
<dbReference type="PROSITE" id="PS51257">
    <property type="entry name" value="PROKAR_LIPOPROTEIN"/>
    <property type="match status" value="1"/>
</dbReference>
<dbReference type="InterPro" id="IPR039424">
    <property type="entry name" value="SBP_5"/>
</dbReference>
<organism evidence="6 7">
    <name type="scientific">Formimonas warabiya</name>
    <dbReference type="NCBI Taxonomy" id="1761012"/>
    <lineage>
        <taxon>Bacteria</taxon>
        <taxon>Bacillati</taxon>
        <taxon>Bacillota</taxon>
        <taxon>Clostridia</taxon>
        <taxon>Eubacteriales</taxon>
        <taxon>Peptococcaceae</taxon>
        <taxon>Candidatus Formimonas</taxon>
    </lineage>
</organism>
<dbReference type="PANTHER" id="PTHR30290">
    <property type="entry name" value="PERIPLASMIC BINDING COMPONENT OF ABC TRANSPORTER"/>
    <property type="match status" value="1"/>
</dbReference>
<sequence>MRRKMALLLVAFMIAAFFTGCGQKTNEPAATADQGKADKELVVGVVKANSNFDPYGSYGDETYGHMQVYDTLVLKDKDGKMVPSLAEKYEVSPDGKTITFYLRKGVKFSNGTEFKASDAKFSIDQGIKSSYTSWAMVSAAGCDVVDDYTIKVYLKKPDVSFLERLTWIYLVSESAYQQYGDQYGKTVESTIGTGPYILKGWQPGTECDFEANSSYFRGAPGINKVIFKTISDPNAAVIALQTGEIGLYLKDVPGMAVETLSNNDKVTLTPFSSYVFMDVLMNCKTGPFADVKLRQAVAYAVDREKMLQVGTEGQGTIVDYPGGPDYIGNPNLKTWYQMDLEKAKQLVKEAGMEGKTVTIKTMDTDPWPKLATALQDDLSKIGLNAKVEQLEINAYSDKIWQKKDYEIAISRYWSGTKDMSETMGLLETGGSMNHCQYSNPAIDPYLTKASAEMDTEVRKQLYTEAIKIFTQDIPLIPLYYTQGTRAYTKGLTVDAGNVQYDHIYDYRWND</sequence>
<proteinExistence type="inferred from homology"/>
<reference evidence="6 7" key="1">
    <citation type="submission" date="2016-10" db="EMBL/GenBank/DDBJ databases">
        <title>Complete Genome Sequence of Peptococcaceae strain DCMF.</title>
        <authorList>
            <person name="Edwards R.J."/>
            <person name="Holland S.I."/>
            <person name="Deshpande N.P."/>
            <person name="Wong Y.K."/>
            <person name="Ertan H."/>
            <person name="Manefield M."/>
            <person name="Russell T.L."/>
            <person name="Lee M.J."/>
        </authorList>
    </citation>
    <scope>NUCLEOTIDE SEQUENCE [LARGE SCALE GENOMIC DNA]</scope>
    <source>
        <strain evidence="6 7">DCMF</strain>
    </source>
</reference>
<dbReference type="Gene3D" id="3.10.105.10">
    <property type="entry name" value="Dipeptide-binding Protein, Domain 3"/>
    <property type="match status" value="1"/>
</dbReference>
<dbReference type="Gene3D" id="3.90.76.10">
    <property type="entry name" value="Dipeptide-binding Protein, Domain 1"/>
    <property type="match status" value="1"/>
</dbReference>
<evidence type="ECO:0000256" key="2">
    <source>
        <dbReference type="ARBA" id="ARBA00005695"/>
    </source>
</evidence>
<feature type="chain" id="PRO_5039158980" description="Solute-binding protein family 5 domain-containing protein" evidence="4">
    <location>
        <begin position="23"/>
        <end position="510"/>
    </location>
</feature>
<dbReference type="GO" id="GO:0015833">
    <property type="term" value="P:peptide transport"/>
    <property type="evidence" value="ECO:0007669"/>
    <property type="project" value="TreeGrafter"/>
</dbReference>
<accession>A0A3G1KZV4</accession>
<dbReference type="InterPro" id="IPR030678">
    <property type="entry name" value="Peptide/Ni-bd"/>
</dbReference>
<evidence type="ECO:0000256" key="4">
    <source>
        <dbReference type="SAM" id="SignalP"/>
    </source>
</evidence>
<feature type="signal peptide" evidence="4">
    <location>
        <begin position="1"/>
        <end position="22"/>
    </location>
</feature>
<name>A0A3G1KZV4_FORW1</name>
<evidence type="ECO:0000313" key="7">
    <source>
        <dbReference type="Proteomes" id="UP000323521"/>
    </source>
</evidence>
<dbReference type="GO" id="GO:0043190">
    <property type="term" value="C:ATP-binding cassette (ABC) transporter complex"/>
    <property type="evidence" value="ECO:0007669"/>
    <property type="project" value="InterPro"/>
</dbReference>
<dbReference type="EMBL" id="CP017634">
    <property type="protein sequence ID" value="ATW27914.1"/>
    <property type="molecule type" value="Genomic_DNA"/>
</dbReference>
<dbReference type="GO" id="GO:1904680">
    <property type="term" value="F:peptide transmembrane transporter activity"/>
    <property type="evidence" value="ECO:0007669"/>
    <property type="project" value="TreeGrafter"/>
</dbReference>
<evidence type="ECO:0000259" key="5">
    <source>
        <dbReference type="Pfam" id="PF00496"/>
    </source>
</evidence>
<comment type="similarity">
    <text evidence="2">Belongs to the bacterial solute-binding protein 5 family.</text>
</comment>
<dbReference type="SUPFAM" id="SSF53850">
    <property type="entry name" value="Periplasmic binding protein-like II"/>
    <property type="match status" value="1"/>
</dbReference>
<gene>
    <name evidence="6" type="ORF">DCMF_26990</name>
</gene>
<dbReference type="PROSITE" id="PS01040">
    <property type="entry name" value="SBP_BACTERIAL_5"/>
    <property type="match status" value="1"/>
</dbReference>
<protein>
    <recommendedName>
        <fullName evidence="5">Solute-binding protein family 5 domain-containing protein</fullName>
    </recommendedName>
</protein>
<dbReference type="InterPro" id="IPR000914">
    <property type="entry name" value="SBP_5_dom"/>
</dbReference>
<comment type="subcellular location">
    <subcellularLocation>
        <location evidence="1">Cell membrane</location>
        <topology evidence="1">Lipid-anchor</topology>
    </subcellularLocation>
</comment>
<dbReference type="PIRSF" id="PIRSF002741">
    <property type="entry name" value="MppA"/>
    <property type="match status" value="1"/>
</dbReference>
<evidence type="ECO:0000256" key="1">
    <source>
        <dbReference type="ARBA" id="ARBA00004193"/>
    </source>
</evidence>
<keyword evidence="7" id="KW-1185">Reference proteome</keyword>
<dbReference type="KEGG" id="fwa:DCMF_26990"/>
<dbReference type="Gene3D" id="3.40.190.10">
    <property type="entry name" value="Periplasmic binding protein-like II"/>
    <property type="match status" value="1"/>
</dbReference>
<dbReference type="GO" id="GO:0042597">
    <property type="term" value="C:periplasmic space"/>
    <property type="evidence" value="ECO:0007669"/>
    <property type="project" value="UniProtKB-ARBA"/>
</dbReference>
<dbReference type="InterPro" id="IPR023765">
    <property type="entry name" value="SBP_5_CS"/>
</dbReference>
<keyword evidence="3 4" id="KW-0732">Signal</keyword>
<dbReference type="AlphaFoldDB" id="A0A3G1KZV4"/>
<feature type="domain" description="Solute-binding protein family 5" evidence="5">
    <location>
        <begin position="80"/>
        <end position="430"/>
    </location>
</feature>
<dbReference type="Proteomes" id="UP000323521">
    <property type="component" value="Chromosome"/>
</dbReference>
<evidence type="ECO:0000313" key="6">
    <source>
        <dbReference type="EMBL" id="ATW27914.1"/>
    </source>
</evidence>
<dbReference type="OrthoDB" id="9772924at2"/>